<organism evidence="2 3">
    <name type="scientific">Hymenobacter gummosus</name>
    <dbReference type="NCBI Taxonomy" id="1776032"/>
    <lineage>
        <taxon>Bacteria</taxon>
        <taxon>Pseudomonadati</taxon>
        <taxon>Bacteroidota</taxon>
        <taxon>Cytophagia</taxon>
        <taxon>Cytophagales</taxon>
        <taxon>Hymenobacteraceae</taxon>
        <taxon>Hymenobacter</taxon>
    </lineage>
</organism>
<name>A0A431TZR3_9BACT</name>
<gene>
    <name evidence="2" type="ORF">EJV47_17550</name>
</gene>
<dbReference type="EMBL" id="RXOF01000011">
    <property type="protein sequence ID" value="RTQ47726.1"/>
    <property type="molecule type" value="Genomic_DNA"/>
</dbReference>
<evidence type="ECO:0000313" key="2">
    <source>
        <dbReference type="EMBL" id="RTQ47726.1"/>
    </source>
</evidence>
<accession>A0A431TZR3</accession>
<keyword evidence="3" id="KW-1185">Reference proteome</keyword>
<dbReference type="AlphaFoldDB" id="A0A431TZR3"/>
<reference evidence="2 3" key="1">
    <citation type="submission" date="2018-12" db="EMBL/GenBank/DDBJ databases">
        <title>Hymenobacter gummosus sp. nov., isolated from a spring.</title>
        <authorList>
            <person name="Nie L."/>
        </authorList>
    </citation>
    <scope>NUCLEOTIDE SEQUENCE [LARGE SCALE GENOMIC DNA]</scope>
    <source>
        <strain evidence="2 3">KCTC 52166</strain>
    </source>
</reference>
<evidence type="ECO:0000256" key="1">
    <source>
        <dbReference type="SAM" id="MobiDB-lite"/>
    </source>
</evidence>
<evidence type="ECO:0000313" key="3">
    <source>
        <dbReference type="Proteomes" id="UP000282184"/>
    </source>
</evidence>
<feature type="compositionally biased region" description="Basic and acidic residues" evidence="1">
    <location>
        <begin position="34"/>
        <end position="53"/>
    </location>
</feature>
<protein>
    <submittedName>
        <fullName evidence="2">Uncharacterized protein</fullName>
    </submittedName>
</protein>
<dbReference type="Proteomes" id="UP000282184">
    <property type="component" value="Unassembled WGS sequence"/>
</dbReference>
<feature type="compositionally biased region" description="Low complexity" evidence="1">
    <location>
        <begin position="18"/>
        <end position="33"/>
    </location>
</feature>
<dbReference type="RefSeq" id="WP_126694485.1">
    <property type="nucleotide sequence ID" value="NZ_RXOF01000011.1"/>
</dbReference>
<comment type="caution">
    <text evidence="2">The sequence shown here is derived from an EMBL/GenBank/DDBJ whole genome shotgun (WGS) entry which is preliminary data.</text>
</comment>
<feature type="region of interest" description="Disordered" evidence="1">
    <location>
        <begin position="1"/>
        <end position="80"/>
    </location>
</feature>
<proteinExistence type="predicted"/>
<sequence>MTEQQPAADQLRPDAKITPSTEPGSQSSSGMSSRLDDALVEAHEREKLRRGEPSDVSEESLNAGSPIGRSPEASTGPVQD</sequence>
<dbReference type="OrthoDB" id="885919at2"/>